<evidence type="ECO:0000313" key="2">
    <source>
        <dbReference type="EMBL" id="MBU3852640.1"/>
    </source>
</evidence>
<protein>
    <submittedName>
        <fullName evidence="2">Uncharacterized protein</fullName>
    </submittedName>
</protein>
<comment type="caution">
    <text evidence="2">The sequence shown here is derived from an EMBL/GenBank/DDBJ whole genome shotgun (WGS) entry which is preliminary data.</text>
</comment>
<reference evidence="2" key="2">
    <citation type="submission" date="2021-04" db="EMBL/GenBank/DDBJ databases">
        <authorList>
            <person name="Gilroy R."/>
        </authorList>
    </citation>
    <scope>NUCLEOTIDE SEQUENCE</scope>
    <source>
        <strain evidence="2">G3-2149</strain>
    </source>
</reference>
<proteinExistence type="predicted"/>
<organism evidence="2 3">
    <name type="scientific">Candidatus Paraprevotella stercoravium</name>
    <dbReference type="NCBI Taxonomy" id="2838725"/>
    <lineage>
        <taxon>Bacteria</taxon>
        <taxon>Pseudomonadati</taxon>
        <taxon>Bacteroidota</taxon>
        <taxon>Bacteroidia</taxon>
        <taxon>Bacteroidales</taxon>
        <taxon>Prevotellaceae</taxon>
        <taxon>Paraprevotella</taxon>
    </lineage>
</organism>
<name>A0A9E2L487_9BACT</name>
<dbReference type="Proteomes" id="UP000823865">
    <property type="component" value="Unassembled WGS sequence"/>
</dbReference>
<reference evidence="2" key="1">
    <citation type="journal article" date="2021" name="PeerJ">
        <title>Extensive microbial diversity within the chicken gut microbiome revealed by metagenomics and culture.</title>
        <authorList>
            <person name="Gilroy R."/>
            <person name="Ravi A."/>
            <person name="Getino M."/>
            <person name="Pursley I."/>
            <person name="Horton D.L."/>
            <person name="Alikhan N.F."/>
            <person name="Baker D."/>
            <person name="Gharbi K."/>
            <person name="Hall N."/>
            <person name="Watson M."/>
            <person name="Adriaenssens E.M."/>
            <person name="Foster-Nyarko E."/>
            <person name="Jarju S."/>
            <person name="Secka A."/>
            <person name="Antonio M."/>
            <person name="Oren A."/>
            <person name="Chaudhuri R.R."/>
            <person name="La Ragione R."/>
            <person name="Hildebrand F."/>
            <person name="Pallen M.J."/>
        </authorList>
    </citation>
    <scope>NUCLEOTIDE SEQUENCE</scope>
    <source>
        <strain evidence="2">G3-2149</strain>
    </source>
</reference>
<feature type="region of interest" description="Disordered" evidence="1">
    <location>
        <begin position="58"/>
        <end position="77"/>
    </location>
</feature>
<gene>
    <name evidence="2" type="ORF">H9789_02195</name>
</gene>
<dbReference type="EMBL" id="JAHLFU010000037">
    <property type="protein sequence ID" value="MBU3852640.1"/>
    <property type="molecule type" value="Genomic_DNA"/>
</dbReference>
<sequence length="77" mass="9062">MTKELSLSEDQIQKITALYQEYFKSIEGLTRGDEKMKEARKKLNEGIKAVLTEEQQTLWKQQQKARPQRPQKPQGEK</sequence>
<evidence type="ECO:0000256" key="1">
    <source>
        <dbReference type="SAM" id="MobiDB-lite"/>
    </source>
</evidence>
<accession>A0A9E2L487</accession>
<dbReference type="AlphaFoldDB" id="A0A9E2L487"/>
<evidence type="ECO:0000313" key="3">
    <source>
        <dbReference type="Proteomes" id="UP000823865"/>
    </source>
</evidence>